<dbReference type="GO" id="GO:0006281">
    <property type="term" value="P:DNA repair"/>
    <property type="evidence" value="ECO:0007669"/>
    <property type="project" value="UniProtKB-UniRule"/>
</dbReference>
<keyword evidence="9 19" id="KW-0479">Metal-binding</keyword>
<evidence type="ECO:0000256" key="4">
    <source>
        <dbReference type="ARBA" id="ARBA00010258"/>
    </source>
</evidence>
<dbReference type="PANTHER" id="PTHR20973">
    <property type="entry name" value="NON-SMC ELEMENT 1-RELATED"/>
    <property type="match status" value="1"/>
</dbReference>
<evidence type="ECO:0000256" key="19">
    <source>
        <dbReference type="RuleBase" id="RU368018"/>
    </source>
</evidence>
<dbReference type="Pfam" id="PF08746">
    <property type="entry name" value="zf-RING-like"/>
    <property type="match status" value="1"/>
</dbReference>
<dbReference type="EC" id="2.3.2.27" evidence="5 19"/>
<dbReference type="PANTHER" id="PTHR20973:SF0">
    <property type="entry name" value="NON-STRUCTURAL MAINTENANCE OF CHROMOSOMES ELEMENT 1 HOMOLOG"/>
    <property type="match status" value="1"/>
</dbReference>
<evidence type="ECO:0000256" key="9">
    <source>
        <dbReference type="ARBA" id="ARBA00022723"/>
    </source>
</evidence>
<reference evidence="23 24" key="1">
    <citation type="journal article" date="2024" name="bioRxiv">
        <title>A reference genome for Trichogramma kaykai: A tiny desert-dwelling parasitoid wasp with competing sex-ratio distorters.</title>
        <authorList>
            <person name="Culotta J."/>
            <person name="Lindsey A.R."/>
        </authorList>
    </citation>
    <scope>NUCLEOTIDE SEQUENCE [LARGE SCALE GENOMIC DNA]</scope>
    <source>
        <strain evidence="23 24">KSX58</strain>
    </source>
</reference>
<dbReference type="GO" id="GO:0030915">
    <property type="term" value="C:Smc5-Smc6 complex"/>
    <property type="evidence" value="ECO:0007669"/>
    <property type="project" value="UniProtKB-UniRule"/>
</dbReference>
<evidence type="ECO:0000256" key="15">
    <source>
        <dbReference type="ARBA" id="ARBA00023172"/>
    </source>
</evidence>
<comment type="caution">
    <text evidence="23">The sequence shown here is derived from an EMBL/GenBank/DDBJ whole genome shotgun (WGS) entry which is preliminary data.</text>
</comment>
<dbReference type="InterPro" id="IPR002219">
    <property type="entry name" value="PKC_DAG/PE"/>
</dbReference>
<dbReference type="Gene3D" id="1.10.10.10">
    <property type="entry name" value="Winged helix-like DNA-binding domain superfamily/Winged helix DNA-binding domain"/>
    <property type="match status" value="1"/>
</dbReference>
<dbReference type="GO" id="GO:0005634">
    <property type="term" value="C:nucleus"/>
    <property type="evidence" value="ECO:0007669"/>
    <property type="project" value="UniProtKB-SubCell"/>
</dbReference>
<sequence>MNYDDKHRKFLQYLMQAGVVLDSEAAAVAMQIFAERISLKSIRSQINDRLNPLGMDIKGGVCEISGEKYWMVVGTTLEPSVKFPPMFKDPQNTYLKAIFTEIISSEDGSVSSTDCLNLVDNLPEIKLLKRDADIFLKEMYKMGYLCYREGFVFMGVKSIVELQPYFKATYQDNFYTCLLCKDILFHGQKCNNCEKIIHYHCMTKYVSLRKVQNCPNCNEPMKAFDVPAEALNASTHSSQEDDEPMEVTEGSIEEAPEEAPEQVAEDTAEEAQEEASDSSPEIRMKRRSKRSRRI</sequence>
<organism evidence="23 24">
    <name type="scientific">Trichogramma kaykai</name>
    <dbReference type="NCBI Taxonomy" id="54128"/>
    <lineage>
        <taxon>Eukaryota</taxon>
        <taxon>Metazoa</taxon>
        <taxon>Ecdysozoa</taxon>
        <taxon>Arthropoda</taxon>
        <taxon>Hexapoda</taxon>
        <taxon>Insecta</taxon>
        <taxon>Pterygota</taxon>
        <taxon>Neoptera</taxon>
        <taxon>Endopterygota</taxon>
        <taxon>Hymenoptera</taxon>
        <taxon>Apocrita</taxon>
        <taxon>Proctotrupomorpha</taxon>
        <taxon>Chalcidoidea</taxon>
        <taxon>Trichogrammatidae</taxon>
        <taxon>Trichogramma</taxon>
    </lineage>
</organism>
<keyword evidence="17 19" id="KW-0539">Nucleus</keyword>
<evidence type="ECO:0000256" key="14">
    <source>
        <dbReference type="ARBA" id="ARBA00022843"/>
    </source>
</evidence>
<accession>A0ABD2XNF1</accession>
<dbReference type="EMBL" id="JBJJXI010000019">
    <property type="protein sequence ID" value="KAL3406302.1"/>
    <property type="molecule type" value="Genomic_DNA"/>
</dbReference>
<keyword evidence="16 19" id="KW-0234">DNA repair</keyword>
<dbReference type="InterPro" id="IPR001841">
    <property type="entry name" value="Znf_RING"/>
</dbReference>
<dbReference type="AlphaFoldDB" id="A0ABD2XNF1"/>
<dbReference type="InterPro" id="IPR036388">
    <property type="entry name" value="WH-like_DNA-bd_sf"/>
</dbReference>
<dbReference type="SUPFAM" id="SSF57850">
    <property type="entry name" value="RING/U-box"/>
    <property type="match status" value="1"/>
</dbReference>
<keyword evidence="11 18" id="KW-0863">Zinc-finger</keyword>
<keyword evidence="14" id="KW-0832">Ubl conjugation</keyword>
<evidence type="ECO:0000256" key="17">
    <source>
        <dbReference type="ARBA" id="ARBA00023242"/>
    </source>
</evidence>
<dbReference type="InterPro" id="IPR011513">
    <property type="entry name" value="Nse1"/>
</dbReference>
<feature type="domain" description="Phorbol-ester/DAG-type" evidence="21">
    <location>
        <begin position="162"/>
        <end position="214"/>
    </location>
</feature>
<evidence type="ECO:0000256" key="1">
    <source>
        <dbReference type="ARBA" id="ARBA00000900"/>
    </source>
</evidence>
<dbReference type="GO" id="GO:0008270">
    <property type="term" value="F:zinc ion binding"/>
    <property type="evidence" value="ECO:0007669"/>
    <property type="project" value="UniProtKB-KW"/>
</dbReference>
<gene>
    <name evidence="23" type="ORF">TKK_001648</name>
</gene>
<evidence type="ECO:0000256" key="18">
    <source>
        <dbReference type="PROSITE-ProRule" id="PRU00175"/>
    </source>
</evidence>
<dbReference type="GO" id="GO:0061630">
    <property type="term" value="F:ubiquitin protein ligase activity"/>
    <property type="evidence" value="ECO:0007669"/>
    <property type="project" value="UniProtKB-EC"/>
</dbReference>
<proteinExistence type="inferred from homology"/>
<keyword evidence="13 19" id="KW-0862">Zinc</keyword>
<evidence type="ECO:0000256" key="6">
    <source>
        <dbReference type="ARBA" id="ARBA00019422"/>
    </source>
</evidence>
<evidence type="ECO:0000256" key="10">
    <source>
        <dbReference type="ARBA" id="ARBA00022763"/>
    </source>
</evidence>
<dbReference type="PROSITE" id="PS50081">
    <property type="entry name" value="ZF_DAG_PE_2"/>
    <property type="match status" value="1"/>
</dbReference>
<keyword evidence="12 19" id="KW-0833">Ubl conjugation pathway</keyword>
<feature type="domain" description="RING-type" evidence="22">
    <location>
        <begin position="177"/>
        <end position="218"/>
    </location>
</feature>
<dbReference type="PROSITE" id="PS50089">
    <property type="entry name" value="ZF_RING_2"/>
    <property type="match status" value="1"/>
</dbReference>
<evidence type="ECO:0000256" key="3">
    <source>
        <dbReference type="ARBA" id="ARBA00004286"/>
    </source>
</evidence>
<keyword evidence="24" id="KW-1185">Reference proteome</keyword>
<evidence type="ECO:0000313" key="24">
    <source>
        <dbReference type="Proteomes" id="UP001627154"/>
    </source>
</evidence>
<evidence type="ECO:0000259" key="21">
    <source>
        <dbReference type="PROSITE" id="PS50081"/>
    </source>
</evidence>
<dbReference type="GO" id="GO:0006310">
    <property type="term" value="P:DNA recombination"/>
    <property type="evidence" value="ECO:0007669"/>
    <property type="project" value="UniProtKB-KW"/>
</dbReference>
<feature type="compositionally biased region" description="Basic residues" evidence="20">
    <location>
        <begin position="284"/>
        <end position="294"/>
    </location>
</feature>
<evidence type="ECO:0000256" key="12">
    <source>
        <dbReference type="ARBA" id="ARBA00022786"/>
    </source>
</evidence>
<dbReference type="InterPro" id="IPR014857">
    <property type="entry name" value="Nse1_RING_C4HC3-type"/>
</dbReference>
<evidence type="ECO:0000256" key="16">
    <source>
        <dbReference type="ARBA" id="ARBA00023204"/>
    </source>
</evidence>
<comment type="similarity">
    <text evidence="4 19">Belongs to the NSE1 family.</text>
</comment>
<evidence type="ECO:0000256" key="11">
    <source>
        <dbReference type="ARBA" id="ARBA00022771"/>
    </source>
</evidence>
<protein>
    <recommendedName>
        <fullName evidence="6 19">Non-structural maintenance of chromosomes element 1 homolog</fullName>
        <ecNumber evidence="5 19">2.3.2.27</ecNumber>
    </recommendedName>
</protein>
<dbReference type="InterPro" id="IPR013083">
    <property type="entry name" value="Znf_RING/FYVE/PHD"/>
</dbReference>
<evidence type="ECO:0000256" key="13">
    <source>
        <dbReference type="ARBA" id="ARBA00022833"/>
    </source>
</evidence>
<evidence type="ECO:0000256" key="5">
    <source>
        <dbReference type="ARBA" id="ARBA00012483"/>
    </source>
</evidence>
<evidence type="ECO:0000256" key="20">
    <source>
        <dbReference type="SAM" id="MobiDB-lite"/>
    </source>
</evidence>
<dbReference type="Pfam" id="PF07574">
    <property type="entry name" value="SMC_Nse1"/>
    <property type="match status" value="1"/>
</dbReference>
<dbReference type="Proteomes" id="UP001627154">
    <property type="component" value="Unassembled WGS sequence"/>
</dbReference>
<comment type="subcellular location">
    <subcellularLocation>
        <location evidence="3">Chromosome</location>
    </subcellularLocation>
    <subcellularLocation>
        <location evidence="2 19">Nucleus</location>
    </subcellularLocation>
</comment>
<feature type="region of interest" description="Disordered" evidence="20">
    <location>
        <begin position="234"/>
        <end position="294"/>
    </location>
</feature>
<evidence type="ECO:0000256" key="8">
    <source>
        <dbReference type="ARBA" id="ARBA00022679"/>
    </source>
</evidence>
<evidence type="ECO:0000256" key="7">
    <source>
        <dbReference type="ARBA" id="ARBA00022454"/>
    </source>
</evidence>
<keyword evidence="7" id="KW-0158">Chromosome</keyword>
<dbReference type="Gene3D" id="3.30.40.10">
    <property type="entry name" value="Zinc/RING finger domain, C3HC4 (zinc finger)"/>
    <property type="match status" value="1"/>
</dbReference>
<dbReference type="Gene3D" id="3.90.1150.220">
    <property type="match status" value="1"/>
</dbReference>
<keyword evidence="8 19" id="KW-0808">Transferase</keyword>
<keyword evidence="10 19" id="KW-0227">DNA damage</keyword>
<evidence type="ECO:0000256" key="2">
    <source>
        <dbReference type="ARBA" id="ARBA00004123"/>
    </source>
</evidence>
<evidence type="ECO:0000313" key="23">
    <source>
        <dbReference type="EMBL" id="KAL3406302.1"/>
    </source>
</evidence>
<feature type="compositionally biased region" description="Acidic residues" evidence="20">
    <location>
        <begin position="240"/>
        <end position="276"/>
    </location>
</feature>
<keyword evidence="15 19" id="KW-0233">DNA recombination</keyword>
<evidence type="ECO:0000259" key="22">
    <source>
        <dbReference type="PROSITE" id="PS50089"/>
    </source>
</evidence>
<comment type="subunit">
    <text evidence="19">Component of the Smc5-Smc6 complex.</text>
</comment>
<comment type="catalytic activity">
    <reaction evidence="1 19">
        <text>S-ubiquitinyl-[E2 ubiquitin-conjugating enzyme]-L-cysteine + [acceptor protein]-L-lysine = [E2 ubiquitin-conjugating enzyme]-L-cysteine + N(6)-ubiquitinyl-[acceptor protein]-L-lysine.</text>
        <dbReference type="EC" id="2.3.2.27"/>
    </reaction>
</comment>
<name>A0ABD2XNF1_9HYME</name>